<dbReference type="AlphaFoldDB" id="A0A5N5IDQ4"/>
<sequence length="128" mass="13965">MLPLEGEQVQSPPLPFLHRELVTPPSQQGLNGTASTKRYHAFTANTDGPSSRNRGLNNFNGGASSTWGAGKEIVVQIRVLQAQDDEFDLGFHELSLCVNEWSSLNSTVSVKWSSLNSTLVINRRNGAL</sequence>
<reference evidence="1 2" key="1">
    <citation type="submission" date="2019-09" db="EMBL/GenBank/DDBJ databases">
        <authorList>
            <person name="Ou C."/>
        </authorList>
    </citation>
    <scope>NUCLEOTIDE SEQUENCE [LARGE SCALE GENOMIC DNA]</scope>
    <source>
        <strain evidence="1">S2</strain>
        <tissue evidence="1">Leaf</tissue>
    </source>
</reference>
<reference evidence="2" key="2">
    <citation type="submission" date="2019-10" db="EMBL/GenBank/DDBJ databases">
        <title>A de novo genome assembly of a pear dwarfing rootstock.</title>
        <authorList>
            <person name="Wang F."/>
            <person name="Wang J."/>
            <person name="Li S."/>
            <person name="Zhang Y."/>
            <person name="Fang M."/>
            <person name="Ma L."/>
            <person name="Zhao Y."/>
            <person name="Jiang S."/>
        </authorList>
    </citation>
    <scope>NUCLEOTIDE SEQUENCE [LARGE SCALE GENOMIC DNA]</scope>
</reference>
<organism evidence="1 2">
    <name type="scientific">Pyrus ussuriensis x Pyrus communis</name>
    <dbReference type="NCBI Taxonomy" id="2448454"/>
    <lineage>
        <taxon>Eukaryota</taxon>
        <taxon>Viridiplantae</taxon>
        <taxon>Streptophyta</taxon>
        <taxon>Embryophyta</taxon>
        <taxon>Tracheophyta</taxon>
        <taxon>Spermatophyta</taxon>
        <taxon>Magnoliopsida</taxon>
        <taxon>eudicotyledons</taxon>
        <taxon>Gunneridae</taxon>
        <taxon>Pentapetalae</taxon>
        <taxon>rosids</taxon>
        <taxon>fabids</taxon>
        <taxon>Rosales</taxon>
        <taxon>Rosaceae</taxon>
        <taxon>Amygdaloideae</taxon>
        <taxon>Maleae</taxon>
        <taxon>Pyrus</taxon>
    </lineage>
</organism>
<dbReference type="EMBL" id="SMOL01000004">
    <property type="protein sequence ID" value="KAB2636711.1"/>
    <property type="molecule type" value="Genomic_DNA"/>
</dbReference>
<evidence type="ECO:0000313" key="1">
    <source>
        <dbReference type="EMBL" id="KAB2636711.1"/>
    </source>
</evidence>
<evidence type="ECO:0000313" key="2">
    <source>
        <dbReference type="Proteomes" id="UP000327157"/>
    </source>
</evidence>
<reference evidence="1 2" key="3">
    <citation type="submission" date="2019-11" db="EMBL/GenBank/DDBJ databases">
        <title>A de novo genome assembly of a pear dwarfing rootstock.</title>
        <authorList>
            <person name="Wang F."/>
            <person name="Wang J."/>
            <person name="Li S."/>
            <person name="Zhang Y."/>
            <person name="Fang M."/>
            <person name="Ma L."/>
            <person name="Zhao Y."/>
            <person name="Jiang S."/>
        </authorList>
    </citation>
    <scope>NUCLEOTIDE SEQUENCE [LARGE SCALE GENOMIC DNA]</scope>
    <source>
        <strain evidence="1">S2</strain>
        <tissue evidence="1">Leaf</tissue>
    </source>
</reference>
<protein>
    <submittedName>
        <fullName evidence="1">Beta-glucosidase 24-like</fullName>
    </submittedName>
</protein>
<gene>
    <name evidence="1" type="ORF">D8674_027245</name>
</gene>
<proteinExistence type="predicted"/>
<dbReference type="Proteomes" id="UP000327157">
    <property type="component" value="Chromosome 5"/>
</dbReference>
<keyword evidence="2" id="KW-1185">Reference proteome</keyword>
<comment type="caution">
    <text evidence="1">The sequence shown here is derived from an EMBL/GenBank/DDBJ whole genome shotgun (WGS) entry which is preliminary data.</text>
</comment>
<accession>A0A5N5IDQ4</accession>
<name>A0A5N5IDQ4_9ROSA</name>